<evidence type="ECO:0000256" key="5">
    <source>
        <dbReference type="ARBA" id="ARBA00023040"/>
    </source>
</evidence>
<dbReference type="PRINTS" id="PR00237">
    <property type="entry name" value="GPCRRHODOPSN"/>
</dbReference>
<feature type="transmembrane region" description="Helical" evidence="11">
    <location>
        <begin position="100"/>
        <end position="118"/>
    </location>
</feature>
<feature type="transmembrane region" description="Helical" evidence="11">
    <location>
        <begin position="238"/>
        <end position="258"/>
    </location>
</feature>
<sequence>MEWNETTSLPVTDISRKWIIFYFLVIVVQCLESLLIIGGNILTLVVLKRTKKLHDIPTHVFTASLALSDGFVGILIPFRLAMQTSEDVRYWQLSECIIRGLYYAVIPITLFTLSAIAVDRYIAVVHPLTYRRRMTRRIAIVLSTLIWIVMFVVAMWFVCYVQQVPGHLEVAKDLLPEKLFVILIQMVILTPIALTILLYLGIYINLRKRASIGSVICSDRHESVENQSSKRAKAITRMMALVVGYLLISWLPYYILISTYTLKESTTPDWYWYAFQISTCLFYSNSFVNPVIYSWKNRNFKDAYMRLLTCPGSVVVTRISDNNPMSDLHNRSTTY</sequence>
<dbReference type="SMART" id="SM01381">
    <property type="entry name" value="7TM_GPCR_Srsx"/>
    <property type="match status" value="1"/>
</dbReference>
<feature type="transmembrane region" description="Helical" evidence="11">
    <location>
        <begin position="138"/>
        <end position="159"/>
    </location>
</feature>
<evidence type="ECO:0000256" key="4">
    <source>
        <dbReference type="ARBA" id="ARBA00022989"/>
    </source>
</evidence>
<feature type="transmembrane region" description="Helical" evidence="11">
    <location>
        <begin position="179"/>
        <end position="202"/>
    </location>
</feature>
<dbReference type="Gene3D" id="1.20.1070.10">
    <property type="entry name" value="Rhodopsin 7-helix transmembrane proteins"/>
    <property type="match status" value="1"/>
</dbReference>
<dbReference type="PANTHER" id="PTHR24246:SF27">
    <property type="entry name" value="ADENOSINE RECEPTOR, ISOFORM A"/>
    <property type="match status" value="1"/>
</dbReference>
<feature type="transmembrane region" description="Helical" evidence="11">
    <location>
        <begin position="59"/>
        <end position="80"/>
    </location>
</feature>
<reference evidence="13" key="1">
    <citation type="journal article" date="2023" name="Mol. Biol. Evol.">
        <title>Third-Generation Sequencing Reveals the Adaptive Role of the Epigenome in Three Deep-Sea Polychaetes.</title>
        <authorList>
            <person name="Perez M."/>
            <person name="Aroh O."/>
            <person name="Sun Y."/>
            <person name="Lan Y."/>
            <person name="Juniper S.K."/>
            <person name="Young C.R."/>
            <person name="Angers B."/>
            <person name="Qian P.Y."/>
        </authorList>
    </citation>
    <scope>NUCLEOTIDE SEQUENCE</scope>
    <source>
        <strain evidence="13">P08H-3</strain>
    </source>
</reference>
<dbReference type="Pfam" id="PF00001">
    <property type="entry name" value="7tm_1"/>
    <property type="match status" value="1"/>
</dbReference>
<keyword evidence="14" id="KW-1185">Reference proteome</keyword>
<dbReference type="SUPFAM" id="SSF81321">
    <property type="entry name" value="Family A G protein-coupled receptor-like"/>
    <property type="match status" value="1"/>
</dbReference>
<keyword evidence="3 10" id="KW-0812">Transmembrane</keyword>
<dbReference type="PANTHER" id="PTHR24246">
    <property type="entry name" value="OLFACTORY RECEPTOR AND ADENOSINE RECEPTOR"/>
    <property type="match status" value="1"/>
</dbReference>
<dbReference type="Proteomes" id="UP001208570">
    <property type="component" value="Unassembled WGS sequence"/>
</dbReference>
<comment type="similarity">
    <text evidence="10">Belongs to the G-protein coupled receptor 1 family.</text>
</comment>
<comment type="subcellular location">
    <subcellularLocation>
        <location evidence="1">Cell membrane</location>
        <topology evidence="1">Multi-pass membrane protein</topology>
    </subcellularLocation>
</comment>
<dbReference type="InterPro" id="IPR017452">
    <property type="entry name" value="GPCR_Rhodpsn_7TM"/>
</dbReference>
<evidence type="ECO:0000256" key="1">
    <source>
        <dbReference type="ARBA" id="ARBA00004651"/>
    </source>
</evidence>
<evidence type="ECO:0000259" key="12">
    <source>
        <dbReference type="PROSITE" id="PS50262"/>
    </source>
</evidence>
<comment type="caution">
    <text evidence="13">The sequence shown here is derived from an EMBL/GenBank/DDBJ whole genome shotgun (WGS) entry which is preliminary data.</text>
</comment>
<evidence type="ECO:0000313" key="14">
    <source>
        <dbReference type="Proteomes" id="UP001208570"/>
    </source>
</evidence>
<evidence type="ECO:0000256" key="2">
    <source>
        <dbReference type="ARBA" id="ARBA00022475"/>
    </source>
</evidence>
<proteinExistence type="inferred from homology"/>
<name>A0AAD9MQ01_9ANNE</name>
<evidence type="ECO:0000256" key="3">
    <source>
        <dbReference type="ARBA" id="ARBA00022692"/>
    </source>
</evidence>
<feature type="transmembrane region" description="Helical" evidence="11">
    <location>
        <begin position="270"/>
        <end position="295"/>
    </location>
</feature>
<keyword evidence="8" id="KW-0325">Glycoprotein</keyword>
<dbReference type="PROSITE" id="PS50262">
    <property type="entry name" value="G_PROTEIN_RECEP_F1_2"/>
    <property type="match status" value="1"/>
</dbReference>
<dbReference type="GO" id="GO:0005886">
    <property type="term" value="C:plasma membrane"/>
    <property type="evidence" value="ECO:0007669"/>
    <property type="project" value="UniProtKB-SubCell"/>
</dbReference>
<keyword evidence="9 10" id="KW-0807">Transducer</keyword>
<evidence type="ECO:0000313" key="13">
    <source>
        <dbReference type="EMBL" id="KAK2141697.1"/>
    </source>
</evidence>
<keyword evidence="7 10" id="KW-0675">Receptor</keyword>
<dbReference type="EMBL" id="JAODUP010001055">
    <property type="protein sequence ID" value="KAK2141697.1"/>
    <property type="molecule type" value="Genomic_DNA"/>
</dbReference>
<dbReference type="GO" id="GO:0004930">
    <property type="term" value="F:G protein-coupled receptor activity"/>
    <property type="evidence" value="ECO:0007669"/>
    <property type="project" value="UniProtKB-KW"/>
</dbReference>
<gene>
    <name evidence="13" type="ORF">LSH36_1055g00081</name>
</gene>
<protein>
    <recommendedName>
        <fullName evidence="12">G-protein coupled receptors family 1 profile domain-containing protein</fullName>
    </recommendedName>
</protein>
<dbReference type="AlphaFoldDB" id="A0AAD9MQ01"/>
<keyword evidence="2" id="KW-1003">Cell membrane</keyword>
<evidence type="ECO:0000256" key="9">
    <source>
        <dbReference type="ARBA" id="ARBA00023224"/>
    </source>
</evidence>
<dbReference type="CDD" id="cd00637">
    <property type="entry name" value="7tm_classA_rhodopsin-like"/>
    <property type="match status" value="1"/>
</dbReference>
<feature type="domain" description="G-protein coupled receptors family 1 profile" evidence="12">
    <location>
        <begin position="39"/>
        <end position="293"/>
    </location>
</feature>
<feature type="transmembrane region" description="Helical" evidence="11">
    <location>
        <begin position="20"/>
        <end position="47"/>
    </location>
</feature>
<organism evidence="13 14">
    <name type="scientific">Paralvinella palmiformis</name>
    <dbReference type="NCBI Taxonomy" id="53620"/>
    <lineage>
        <taxon>Eukaryota</taxon>
        <taxon>Metazoa</taxon>
        <taxon>Spiralia</taxon>
        <taxon>Lophotrochozoa</taxon>
        <taxon>Annelida</taxon>
        <taxon>Polychaeta</taxon>
        <taxon>Sedentaria</taxon>
        <taxon>Canalipalpata</taxon>
        <taxon>Terebellida</taxon>
        <taxon>Terebelliformia</taxon>
        <taxon>Alvinellidae</taxon>
        <taxon>Paralvinella</taxon>
    </lineage>
</organism>
<evidence type="ECO:0000256" key="11">
    <source>
        <dbReference type="SAM" id="Phobius"/>
    </source>
</evidence>
<accession>A0AAD9MQ01</accession>
<evidence type="ECO:0000256" key="7">
    <source>
        <dbReference type="ARBA" id="ARBA00023170"/>
    </source>
</evidence>
<evidence type="ECO:0000256" key="8">
    <source>
        <dbReference type="ARBA" id="ARBA00023180"/>
    </source>
</evidence>
<keyword evidence="5 10" id="KW-0297">G-protein coupled receptor</keyword>
<evidence type="ECO:0000256" key="6">
    <source>
        <dbReference type="ARBA" id="ARBA00023136"/>
    </source>
</evidence>
<keyword evidence="4 11" id="KW-1133">Transmembrane helix</keyword>
<dbReference type="InterPro" id="IPR000276">
    <property type="entry name" value="GPCR_Rhodpsn"/>
</dbReference>
<dbReference type="PROSITE" id="PS00237">
    <property type="entry name" value="G_PROTEIN_RECEP_F1_1"/>
    <property type="match status" value="1"/>
</dbReference>
<keyword evidence="6 11" id="KW-0472">Membrane</keyword>
<evidence type="ECO:0000256" key="10">
    <source>
        <dbReference type="RuleBase" id="RU000688"/>
    </source>
</evidence>